<dbReference type="GO" id="GO:0003677">
    <property type="term" value="F:DNA binding"/>
    <property type="evidence" value="ECO:0007669"/>
    <property type="project" value="InterPro"/>
</dbReference>
<proteinExistence type="predicted"/>
<dbReference type="InterPro" id="IPR048576">
    <property type="entry name" value="Rv2175c_wHTH"/>
</dbReference>
<dbReference type="Proteomes" id="UP000250192">
    <property type="component" value="Unassembled WGS sequence"/>
</dbReference>
<dbReference type="AlphaFoldDB" id="A0A2X0UH34"/>
<keyword evidence="4" id="KW-1185">Reference proteome</keyword>
<name>A0A2X0UH34_9ACTO</name>
<dbReference type="OrthoDB" id="3784042at2"/>
<dbReference type="STRING" id="1660.APY09_07060"/>
<evidence type="ECO:0000313" key="4">
    <source>
        <dbReference type="Proteomes" id="UP000250192"/>
    </source>
</evidence>
<reference evidence="3 4" key="1">
    <citation type="submission" date="2018-06" db="EMBL/GenBank/DDBJ databases">
        <authorList>
            <consortium name="Pathogen Informatics"/>
            <person name="Doyle S."/>
        </authorList>
    </citation>
    <scope>NUCLEOTIDE SEQUENCE [LARGE SCALE GENOMIC DNA]</scope>
    <source>
        <strain evidence="3 4">NCTC9935</strain>
    </source>
</reference>
<dbReference type="InterPro" id="IPR041098">
    <property type="entry name" value="Rv2175c_C"/>
</dbReference>
<sequence length="117" mass="13008">MTSADITVLPIDEVCRLLGIEERRLKQLIRDRVLIEARGASGVRGVPQEVLVKGTNGWEPLPFLQGTLTLLADDGFTAQESLAWLYTMQDELGERPIDALISGRHHRVNRIASTLAF</sequence>
<gene>
    <name evidence="3" type="ORF">NCTC9935_00503</name>
</gene>
<dbReference type="EMBL" id="UAPR01000001">
    <property type="protein sequence ID" value="SPT54950.1"/>
    <property type="molecule type" value="Genomic_DNA"/>
</dbReference>
<feature type="domain" description="Rv2175c C-terminal" evidence="1">
    <location>
        <begin position="63"/>
        <end position="116"/>
    </location>
</feature>
<evidence type="ECO:0000313" key="3">
    <source>
        <dbReference type="EMBL" id="SPT54950.1"/>
    </source>
</evidence>
<dbReference type="RefSeq" id="WP_111823059.1">
    <property type="nucleotide sequence ID" value="NZ_CAUQLB010000002.1"/>
</dbReference>
<organism evidence="3 4">
    <name type="scientific">Schaalia odontolytica</name>
    <dbReference type="NCBI Taxonomy" id="1660"/>
    <lineage>
        <taxon>Bacteria</taxon>
        <taxon>Bacillati</taxon>
        <taxon>Actinomycetota</taxon>
        <taxon>Actinomycetes</taxon>
        <taxon>Actinomycetales</taxon>
        <taxon>Actinomycetaceae</taxon>
        <taxon>Schaalia</taxon>
    </lineage>
</organism>
<dbReference type="Pfam" id="PF21531">
    <property type="entry name" value="Rv2175c_wHTH"/>
    <property type="match status" value="1"/>
</dbReference>
<accession>A0A2X0UH34</accession>
<evidence type="ECO:0000259" key="1">
    <source>
        <dbReference type="Pfam" id="PF18367"/>
    </source>
</evidence>
<dbReference type="GeneID" id="93757264"/>
<evidence type="ECO:0000259" key="2">
    <source>
        <dbReference type="Pfam" id="PF21531"/>
    </source>
</evidence>
<protein>
    <submittedName>
        <fullName evidence="3">Uncharacterized protein</fullName>
    </submittedName>
</protein>
<feature type="domain" description="DNA-binding protein Rv2175c wHTH" evidence="2">
    <location>
        <begin position="4"/>
        <end position="49"/>
    </location>
</feature>
<dbReference type="Pfam" id="PF18367">
    <property type="entry name" value="Rv2175c_C"/>
    <property type="match status" value="1"/>
</dbReference>